<sequence>MTSLTNSSTVLNPDTYLNHLTPSEGRQFELGRNIILVALGMTIWDILVYVPEDWRILRRNPLRCIVLSFIFSRLFALSYVLLSVLERTMPFQAPRTPSMTKSFFGVFSYCCSTFLFLRRLHAVYSDQRWVRWIFSLLWIAYVAVEFSVPFGVGTIHIPGTRYYRSTVTKRNVGANGILLLIYDTSVFLAITIKVVTSHSSTDERVKWSTIVSGKALPRLSRAIIQGGQQYYLMTAAATILVTAMVYIPTISGPLKLTFTIPVMPFVASMASRAYRNLRLYELDLAATSKETPATMTNVQSECTNATLSVGGIYNC</sequence>
<dbReference type="AlphaFoldDB" id="A0A8H5LKU0"/>
<feature type="transmembrane region" description="Helical" evidence="1">
    <location>
        <begin position="102"/>
        <end position="120"/>
    </location>
</feature>
<proteinExistence type="predicted"/>
<feature type="transmembrane region" description="Helical" evidence="1">
    <location>
        <begin position="132"/>
        <end position="157"/>
    </location>
</feature>
<feature type="transmembrane region" description="Helical" evidence="1">
    <location>
        <begin position="230"/>
        <end position="250"/>
    </location>
</feature>
<feature type="transmembrane region" description="Helical" evidence="1">
    <location>
        <begin position="30"/>
        <end position="50"/>
    </location>
</feature>
<accession>A0A8H5LKU0</accession>
<reference evidence="2 3" key="1">
    <citation type="journal article" date="2020" name="ISME J.">
        <title>Uncovering the hidden diversity of litter-decomposition mechanisms in mushroom-forming fungi.</title>
        <authorList>
            <person name="Floudas D."/>
            <person name="Bentzer J."/>
            <person name="Ahren D."/>
            <person name="Johansson T."/>
            <person name="Persson P."/>
            <person name="Tunlid A."/>
        </authorList>
    </citation>
    <scope>NUCLEOTIDE SEQUENCE [LARGE SCALE GENOMIC DNA]</scope>
    <source>
        <strain evidence="2 3">CBS 146.42</strain>
    </source>
</reference>
<evidence type="ECO:0000313" key="2">
    <source>
        <dbReference type="EMBL" id="KAF5360788.1"/>
    </source>
</evidence>
<feature type="transmembrane region" description="Helical" evidence="1">
    <location>
        <begin position="62"/>
        <end position="82"/>
    </location>
</feature>
<keyword evidence="3" id="KW-1185">Reference proteome</keyword>
<organism evidence="2 3">
    <name type="scientific">Leucocoprinus leucothites</name>
    <dbReference type="NCBI Taxonomy" id="201217"/>
    <lineage>
        <taxon>Eukaryota</taxon>
        <taxon>Fungi</taxon>
        <taxon>Dikarya</taxon>
        <taxon>Basidiomycota</taxon>
        <taxon>Agaricomycotina</taxon>
        <taxon>Agaricomycetes</taxon>
        <taxon>Agaricomycetidae</taxon>
        <taxon>Agaricales</taxon>
        <taxon>Agaricineae</taxon>
        <taxon>Agaricaceae</taxon>
        <taxon>Leucocoprinus</taxon>
    </lineage>
</organism>
<evidence type="ECO:0000313" key="3">
    <source>
        <dbReference type="Proteomes" id="UP000559027"/>
    </source>
</evidence>
<name>A0A8H5LKU0_9AGAR</name>
<feature type="transmembrane region" description="Helical" evidence="1">
    <location>
        <begin position="177"/>
        <end position="196"/>
    </location>
</feature>
<keyword evidence="1" id="KW-1133">Transmembrane helix</keyword>
<comment type="caution">
    <text evidence="2">The sequence shown here is derived from an EMBL/GenBank/DDBJ whole genome shotgun (WGS) entry which is preliminary data.</text>
</comment>
<dbReference type="EMBL" id="JAACJO010000003">
    <property type="protein sequence ID" value="KAF5360788.1"/>
    <property type="molecule type" value="Genomic_DNA"/>
</dbReference>
<protein>
    <submittedName>
        <fullName evidence="2">Uncharacterized protein</fullName>
    </submittedName>
</protein>
<evidence type="ECO:0000256" key="1">
    <source>
        <dbReference type="SAM" id="Phobius"/>
    </source>
</evidence>
<keyword evidence="1" id="KW-0812">Transmembrane</keyword>
<keyword evidence="1" id="KW-0472">Membrane</keyword>
<dbReference type="Proteomes" id="UP000559027">
    <property type="component" value="Unassembled WGS sequence"/>
</dbReference>
<gene>
    <name evidence="2" type="ORF">D9756_004984</name>
</gene>
<dbReference type="OrthoDB" id="3038990at2759"/>